<keyword evidence="6" id="KW-0640">Prion</keyword>
<feature type="domain" description="Nephrocystin 3-like N-terminal" evidence="4">
    <location>
        <begin position="280"/>
        <end position="445"/>
    </location>
</feature>
<dbReference type="Proteomes" id="UP001286456">
    <property type="component" value="Unassembled WGS sequence"/>
</dbReference>
<dbReference type="AlphaFoldDB" id="A0AAE0M6I3"/>
<gene>
    <name evidence="6" type="ORF">B0T19DRAFT_478786</name>
</gene>
<reference evidence="6" key="2">
    <citation type="submission" date="2023-06" db="EMBL/GenBank/DDBJ databases">
        <authorList>
            <consortium name="Lawrence Berkeley National Laboratory"/>
            <person name="Haridas S."/>
            <person name="Hensen N."/>
            <person name="Bonometti L."/>
            <person name="Westerberg I."/>
            <person name="Brannstrom I.O."/>
            <person name="Guillou S."/>
            <person name="Cros-Aarteil S."/>
            <person name="Calhoun S."/>
            <person name="Kuo A."/>
            <person name="Mondo S."/>
            <person name="Pangilinan J."/>
            <person name="Riley R."/>
            <person name="Labutti K."/>
            <person name="Andreopoulos B."/>
            <person name="Lipzen A."/>
            <person name="Chen C."/>
            <person name="Yanf M."/>
            <person name="Daum C."/>
            <person name="Ng V."/>
            <person name="Clum A."/>
            <person name="Steindorff A."/>
            <person name="Ohm R."/>
            <person name="Martin F."/>
            <person name="Silar P."/>
            <person name="Natvig D."/>
            <person name="Lalanne C."/>
            <person name="Gautier V."/>
            <person name="Ament-Velasquez S.L."/>
            <person name="Kruys A."/>
            <person name="Hutchinson M.I."/>
            <person name="Powell A.J."/>
            <person name="Barry K."/>
            <person name="Miller A.N."/>
            <person name="Grigoriev I.V."/>
            <person name="Debuchy R."/>
            <person name="Gladieux P."/>
            <person name="Thoren M.H."/>
            <person name="Johannesson H."/>
        </authorList>
    </citation>
    <scope>NUCLEOTIDE SEQUENCE</scope>
    <source>
        <strain evidence="6">SMH4131-1</strain>
    </source>
</reference>
<dbReference type="Gene3D" id="3.40.50.300">
    <property type="entry name" value="P-loop containing nucleotide triphosphate hydrolases"/>
    <property type="match status" value="1"/>
</dbReference>
<accession>A0AAE0M6I3</accession>
<dbReference type="InterPro" id="IPR056884">
    <property type="entry name" value="NPHP3-like_N"/>
</dbReference>
<dbReference type="PANTHER" id="PTHR10039:SF5">
    <property type="entry name" value="NACHT DOMAIN-CONTAINING PROTEIN"/>
    <property type="match status" value="1"/>
</dbReference>
<dbReference type="InterPro" id="IPR027417">
    <property type="entry name" value="P-loop_NTPase"/>
</dbReference>
<evidence type="ECO:0000259" key="3">
    <source>
        <dbReference type="Pfam" id="PF14479"/>
    </source>
</evidence>
<organism evidence="6 7">
    <name type="scientific">Cercophora scortea</name>
    <dbReference type="NCBI Taxonomy" id="314031"/>
    <lineage>
        <taxon>Eukaryota</taxon>
        <taxon>Fungi</taxon>
        <taxon>Dikarya</taxon>
        <taxon>Ascomycota</taxon>
        <taxon>Pezizomycotina</taxon>
        <taxon>Sordariomycetes</taxon>
        <taxon>Sordariomycetidae</taxon>
        <taxon>Sordariales</taxon>
        <taxon>Lasiosphaeriaceae</taxon>
        <taxon>Cercophora</taxon>
    </lineage>
</organism>
<dbReference type="Pfam" id="PF24883">
    <property type="entry name" value="NPHP3_N"/>
    <property type="match status" value="1"/>
</dbReference>
<protein>
    <submittedName>
        <fullName evidence="6">Prion-inhibition and propagation-domain-containing protein</fullName>
    </submittedName>
</protein>
<evidence type="ECO:0000259" key="5">
    <source>
        <dbReference type="Pfam" id="PF25053"/>
    </source>
</evidence>
<keyword evidence="1" id="KW-0677">Repeat</keyword>
<comment type="caution">
    <text evidence="6">The sequence shown here is derived from an EMBL/GenBank/DDBJ whole genome shotgun (WGS) entry which is preliminary data.</text>
</comment>
<feature type="compositionally biased region" description="Basic and acidic residues" evidence="2">
    <location>
        <begin position="991"/>
        <end position="1000"/>
    </location>
</feature>
<evidence type="ECO:0000313" key="7">
    <source>
        <dbReference type="Proteomes" id="UP001286456"/>
    </source>
</evidence>
<evidence type="ECO:0000256" key="2">
    <source>
        <dbReference type="SAM" id="MobiDB-lite"/>
    </source>
</evidence>
<dbReference type="InterPro" id="IPR029498">
    <property type="entry name" value="HeLo_dom"/>
</dbReference>
<evidence type="ECO:0000313" key="6">
    <source>
        <dbReference type="EMBL" id="KAK3319714.1"/>
    </source>
</evidence>
<name>A0AAE0M6I3_9PEZI</name>
<feature type="region of interest" description="Disordered" evidence="2">
    <location>
        <begin position="961"/>
        <end position="1035"/>
    </location>
</feature>
<dbReference type="Pfam" id="PF25053">
    <property type="entry name" value="DUF7791"/>
    <property type="match status" value="1"/>
</dbReference>
<dbReference type="InterPro" id="IPR038305">
    <property type="entry name" value="HeLo_sf"/>
</dbReference>
<evidence type="ECO:0000259" key="4">
    <source>
        <dbReference type="Pfam" id="PF24883"/>
    </source>
</evidence>
<feature type="domain" description="DUF7791" evidence="5">
    <location>
        <begin position="554"/>
        <end position="688"/>
    </location>
</feature>
<dbReference type="Gene3D" id="1.20.120.1020">
    <property type="entry name" value="Prion-inhibition and propagation, HeLo domain"/>
    <property type="match status" value="1"/>
</dbReference>
<sequence length="1035" mass="115918">MAEVVGLALGVIGLAGVIGAFKDVVDLCAIVIDTRGLGRDFEVLSTKFDIERTLLLQWAHRVNLLHPTLYDHRLNDVNTQTSVLKALSCIRLEIGDGATLHQRYGLQESTDLSIDLPTATSSGSPFMDKFVKEFEAFNIRSGNRSRSTKWSSKVRWAVRDKQRFEDLVAMMAHFTTKLNQLLPETQHMPPWSPIGRVEAQKVGLNGLKVILDASGGHDAIGQSARECIKMLKCDYRDRILDLLWFRRMDDRERSVATEYNKTFEWALESSRTGSQHPWDNLADWLQRGSGIYWISGKAGSGKSTLIKYLYHHQRTRALLANWAFGPCTLVRFYFWNLGTSEQKTQEGLSRSLLHQLLSENKALIEQALPDMWKDLTISHGETANLPSPSETEHAFKVIAESLPRMGKMCFFIDGLDEFVGDYMDGIRFIKRLATSPNVKIVVSSRPIPDCVAAFENAPKMHLHHLTRGDITSYVHGTLGSHEYMNILISRHPGEGVTILEEVIDKAAGVFLWVILACRSLLYGFAAYDRLEELRRRVRELPPELESMFQHMLRKVEPRHREQGARLLRLCYAKRRGCGSDNFDTGDMSAAGLAVLDEDPGVASLQPLGRAELRQVCDILIGRLRSRCGGLLELTPLRDIKGSSLPNCFCGGRSVDLSGTIHDAVVDGRVDFMHRTVYEFLNQENTWKLPCLQFEAGPGSDDSTRLSLLNLTLVKISLSVDEQMLTMYEDQAMHCLLDGLRWGAKSDQEYPLDTQNIFWHLQAFFDQFRDLAELQVYVFSQLLNLHEHSHSPASSHASLILALEAGAVNYAKAHPEYMRLAGPAPRSCGCAPALYYAIKKPHHAAQVTAKGLGGHGTSRRGMILSKEMAALLLGSGGNPNGGLGNWSPWKTWLIGIERQSREVGGLERFADVVDIAMMFLDAGALNASPLVRPLRQLVAGELQRGGMSSVEDQRKGRLLLERLEQRPRIPKPKTSPDSPRVTEVYYPRARVYAKEKRKDTGDGLMPSSSDQKAKRLKRNPAEGATRELPMLIDEDD</sequence>
<reference evidence="6" key="1">
    <citation type="journal article" date="2023" name="Mol. Phylogenet. Evol.">
        <title>Genome-scale phylogeny and comparative genomics of the fungal order Sordariales.</title>
        <authorList>
            <person name="Hensen N."/>
            <person name="Bonometti L."/>
            <person name="Westerberg I."/>
            <person name="Brannstrom I.O."/>
            <person name="Guillou S."/>
            <person name="Cros-Aarteil S."/>
            <person name="Calhoun S."/>
            <person name="Haridas S."/>
            <person name="Kuo A."/>
            <person name="Mondo S."/>
            <person name="Pangilinan J."/>
            <person name="Riley R."/>
            <person name="LaButti K."/>
            <person name="Andreopoulos B."/>
            <person name="Lipzen A."/>
            <person name="Chen C."/>
            <person name="Yan M."/>
            <person name="Daum C."/>
            <person name="Ng V."/>
            <person name="Clum A."/>
            <person name="Steindorff A."/>
            <person name="Ohm R.A."/>
            <person name="Martin F."/>
            <person name="Silar P."/>
            <person name="Natvig D.O."/>
            <person name="Lalanne C."/>
            <person name="Gautier V."/>
            <person name="Ament-Velasquez S.L."/>
            <person name="Kruys A."/>
            <person name="Hutchinson M.I."/>
            <person name="Powell A.J."/>
            <person name="Barry K."/>
            <person name="Miller A.N."/>
            <person name="Grigoriev I.V."/>
            <person name="Debuchy R."/>
            <person name="Gladieux P."/>
            <person name="Hiltunen Thoren M."/>
            <person name="Johannesson H."/>
        </authorList>
    </citation>
    <scope>NUCLEOTIDE SEQUENCE</scope>
    <source>
        <strain evidence="6">SMH4131-1</strain>
    </source>
</reference>
<evidence type="ECO:0000256" key="1">
    <source>
        <dbReference type="ARBA" id="ARBA00022737"/>
    </source>
</evidence>
<feature type="domain" description="Prion-inhibition and propagation HeLo" evidence="3">
    <location>
        <begin position="6"/>
        <end position="186"/>
    </location>
</feature>
<proteinExistence type="predicted"/>
<dbReference type="Pfam" id="PF14479">
    <property type="entry name" value="HeLo"/>
    <property type="match status" value="1"/>
</dbReference>
<dbReference type="SUPFAM" id="SSF52540">
    <property type="entry name" value="P-loop containing nucleoside triphosphate hydrolases"/>
    <property type="match status" value="1"/>
</dbReference>
<dbReference type="PANTHER" id="PTHR10039">
    <property type="entry name" value="AMELOGENIN"/>
    <property type="match status" value="1"/>
</dbReference>
<keyword evidence="6" id="KW-0034">Amyloid</keyword>
<dbReference type="EMBL" id="JAUEPO010000006">
    <property type="protein sequence ID" value="KAK3319714.1"/>
    <property type="molecule type" value="Genomic_DNA"/>
</dbReference>
<keyword evidence="7" id="KW-1185">Reference proteome</keyword>
<dbReference type="InterPro" id="IPR056693">
    <property type="entry name" value="DUF7791"/>
</dbReference>